<name>A0ACC1DKD6_9NEOP</name>
<organism evidence="1 2">
    <name type="scientific">Dendrolimus kikuchii</name>
    <dbReference type="NCBI Taxonomy" id="765133"/>
    <lineage>
        <taxon>Eukaryota</taxon>
        <taxon>Metazoa</taxon>
        <taxon>Ecdysozoa</taxon>
        <taxon>Arthropoda</taxon>
        <taxon>Hexapoda</taxon>
        <taxon>Insecta</taxon>
        <taxon>Pterygota</taxon>
        <taxon>Neoptera</taxon>
        <taxon>Endopterygota</taxon>
        <taxon>Lepidoptera</taxon>
        <taxon>Glossata</taxon>
        <taxon>Ditrysia</taxon>
        <taxon>Bombycoidea</taxon>
        <taxon>Lasiocampidae</taxon>
        <taxon>Dendrolimus</taxon>
    </lineage>
</organism>
<accession>A0ACC1DKD6</accession>
<comment type="caution">
    <text evidence="1">The sequence shown here is derived from an EMBL/GenBank/DDBJ whole genome shotgun (WGS) entry which is preliminary data.</text>
</comment>
<evidence type="ECO:0000313" key="2">
    <source>
        <dbReference type="Proteomes" id="UP000824533"/>
    </source>
</evidence>
<proteinExistence type="predicted"/>
<gene>
    <name evidence="1" type="ORF">K1T71_000678</name>
</gene>
<dbReference type="Proteomes" id="UP000824533">
    <property type="component" value="Linkage Group LG01"/>
</dbReference>
<sequence>MFLPVTFIAILIALQTNAYVLLQVKKDNNQSNIDALIHKVVPSGTNDKVTKKNTDLKVNARKSKYYDSGSDDHALEHLVLNIDTGSKKNDKSTTKWSDVLKTIEKTILNYARNNPSPIYRGNDGNVIKPEVVHFRSGHGKPSIVVDVNSKSIIQALKDMLSSKAIISSLKVLTRQAAVVFRAFNEEMANQKRGY</sequence>
<evidence type="ECO:0000313" key="1">
    <source>
        <dbReference type="EMBL" id="KAJ0184255.1"/>
    </source>
</evidence>
<keyword evidence="2" id="KW-1185">Reference proteome</keyword>
<dbReference type="EMBL" id="CM034387">
    <property type="protein sequence ID" value="KAJ0184255.1"/>
    <property type="molecule type" value="Genomic_DNA"/>
</dbReference>
<protein>
    <submittedName>
        <fullName evidence="1">Uncharacterized protein</fullName>
    </submittedName>
</protein>
<reference evidence="1 2" key="1">
    <citation type="journal article" date="2021" name="Front. Genet.">
        <title>Chromosome-Level Genome Assembly Reveals Significant Gene Expansion in the Toll and IMD Signaling Pathways of Dendrolimus kikuchii.</title>
        <authorList>
            <person name="Zhou J."/>
            <person name="Wu P."/>
            <person name="Xiong Z."/>
            <person name="Liu N."/>
            <person name="Zhao N."/>
            <person name="Ji M."/>
            <person name="Qiu Y."/>
            <person name="Yang B."/>
        </authorList>
    </citation>
    <scope>NUCLEOTIDE SEQUENCE [LARGE SCALE GENOMIC DNA]</scope>
    <source>
        <strain evidence="1">Ann1</strain>
    </source>
</reference>